<dbReference type="InterPro" id="IPR036291">
    <property type="entry name" value="NAD(P)-bd_dom_sf"/>
</dbReference>
<dbReference type="CDD" id="cd05233">
    <property type="entry name" value="SDR_c"/>
    <property type="match status" value="1"/>
</dbReference>
<reference evidence="3 4" key="2">
    <citation type="submission" date="2020-03" db="EMBL/GenBank/DDBJ databases">
        <authorList>
            <person name="Ichikawa N."/>
            <person name="Kimura A."/>
            <person name="Kitahashi Y."/>
            <person name="Uohara A."/>
        </authorList>
    </citation>
    <scope>NUCLEOTIDE SEQUENCE [LARGE SCALE GENOMIC DNA]</scope>
    <source>
        <strain evidence="3 4">NBRC 105367</strain>
    </source>
</reference>
<protein>
    <submittedName>
        <fullName evidence="3">3-oxoacyl-ACP reductase</fullName>
    </submittedName>
</protein>
<dbReference type="Pfam" id="PF13561">
    <property type="entry name" value="adh_short_C2"/>
    <property type="match status" value="1"/>
</dbReference>
<accession>A0A6F8Y9Q1</accession>
<dbReference type="SUPFAM" id="SSF51735">
    <property type="entry name" value="NAD(P)-binding Rossmann-fold domains"/>
    <property type="match status" value="1"/>
</dbReference>
<sequence>MLLENRNAVFYGGGGVVGGGIARVFARHGARVFLAGRTRESLEKVAQDIVSAGGAAEVDVVDALDEQAVEAHADAVVARGGSFDVCLNSVPRGDVQGVDLLQLSVDDFTRPLWTGPTMTFLTARAAARRMVAQGSGVILGLTSSSPRGGQKLSGGSGPTDAAIDVFMRNLAAEIGSSGVRVLTLCAAAIPETLVPEKLATVNKNIELFGDATALRQMRERLDRMRYLGRSPSIEQLGEVAAYLASDRAGAMTATTVNATGGMFAG</sequence>
<dbReference type="PRINTS" id="PR00081">
    <property type="entry name" value="GDHRDH"/>
</dbReference>
<dbReference type="PANTHER" id="PTHR43669">
    <property type="entry name" value="5-KETO-D-GLUCONATE 5-REDUCTASE"/>
    <property type="match status" value="1"/>
</dbReference>
<dbReference type="EMBL" id="AP022871">
    <property type="protein sequence ID" value="BCB82753.1"/>
    <property type="molecule type" value="Genomic_DNA"/>
</dbReference>
<dbReference type="Gene3D" id="3.40.50.720">
    <property type="entry name" value="NAD(P)-binding Rossmann-like Domain"/>
    <property type="match status" value="1"/>
</dbReference>
<evidence type="ECO:0000256" key="1">
    <source>
        <dbReference type="ARBA" id="ARBA00006484"/>
    </source>
</evidence>
<evidence type="ECO:0000256" key="2">
    <source>
        <dbReference type="ARBA" id="ARBA00023002"/>
    </source>
</evidence>
<comment type="similarity">
    <text evidence="1">Belongs to the short-chain dehydrogenases/reductases (SDR) family.</text>
</comment>
<dbReference type="RefSeq" id="WP_173152457.1">
    <property type="nucleotide sequence ID" value="NZ_AP022871.1"/>
</dbReference>
<keyword evidence="2" id="KW-0560">Oxidoreductase</keyword>
<evidence type="ECO:0000313" key="4">
    <source>
        <dbReference type="Proteomes" id="UP000503011"/>
    </source>
</evidence>
<dbReference type="InterPro" id="IPR002347">
    <property type="entry name" value="SDR_fam"/>
</dbReference>
<gene>
    <name evidence="3" type="primary">fabG_2</name>
    <name evidence="3" type="ORF">Psuf_000660</name>
</gene>
<proteinExistence type="inferred from homology"/>
<dbReference type="GO" id="GO:0016491">
    <property type="term" value="F:oxidoreductase activity"/>
    <property type="evidence" value="ECO:0007669"/>
    <property type="project" value="UniProtKB-KW"/>
</dbReference>
<keyword evidence="4" id="KW-1185">Reference proteome</keyword>
<dbReference type="AlphaFoldDB" id="A0A6F8Y9Q1"/>
<evidence type="ECO:0000313" key="3">
    <source>
        <dbReference type="EMBL" id="BCB82753.1"/>
    </source>
</evidence>
<dbReference type="KEGG" id="psuu:Psuf_000660"/>
<reference evidence="3 4" key="1">
    <citation type="submission" date="2020-03" db="EMBL/GenBank/DDBJ databases">
        <title>Whole genome shotgun sequence of Phytohabitans suffuscus NBRC 105367.</title>
        <authorList>
            <person name="Komaki H."/>
            <person name="Tamura T."/>
        </authorList>
    </citation>
    <scope>NUCLEOTIDE SEQUENCE [LARGE SCALE GENOMIC DNA]</scope>
    <source>
        <strain evidence="3 4">NBRC 105367</strain>
    </source>
</reference>
<organism evidence="3 4">
    <name type="scientific">Phytohabitans suffuscus</name>
    <dbReference type="NCBI Taxonomy" id="624315"/>
    <lineage>
        <taxon>Bacteria</taxon>
        <taxon>Bacillati</taxon>
        <taxon>Actinomycetota</taxon>
        <taxon>Actinomycetes</taxon>
        <taxon>Micromonosporales</taxon>
        <taxon>Micromonosporaceae</taxon>
    </lineage>
</organism>
<dbReference type="PANTHER" id="PTHR43669:SF3">
    <property type="entry name" value="ALCOHOL DEHYDROGENASE, PUTATIVE (AFU_ORTHOLOGUE AFUA_3G03445)-RELATED"/>
    <property type="match status" value="1"/>
</dbReference>
<name>A0A6F8Y9Q1_9ACTN</name>
<dbReference type="Proteomes" id="UP000503011">
    <property type="component" value="Chromosome"/>
</dbReference>